<name>A0A8X6R3I8_NEPPI</name>
<keyword evidence="2" id="KW-1185">Reference proteome</keyword>
<gene>
    <name evidence="1" type="ORF">NPIL_472931</name>
</gene>
<comment type="caution">
    <text evidence="1">The sequence shown here is derived from an EMBL/GenBank/DDBJ whole genome shotgun (WGS) entry which is preliminary data.</text>
</comment>
<sequence>MCFSLLIISKRGTLIEPASALHFCCSSSQSTSSIASKSSAPAAAVWLGGNSAPTSISSVCSPPAQAPQLSALKPCLLHPNHSLFRASSTACSLQHPLSAVLHISS</sequence>
<dbReference type="EMBL" id="BMAW01132837">
    <property type="protein sequence ID" value="GFU45233.1"/>
    <property type="molecule type" value="Genomic_DNA"/>
</dbReference>
<reference evidence="1" key="1">
    <citation type="submission" date="2020-08" db="EMBL/GenBank/DDBJ databases">
        <title>Multicomponent nature underlies the extraordinary mechanical properties of spider dragline silk.</title>
        <authorList>
            <person name="Kono N."/>
            <person name="Nakamura H."/>
            <person name="Mori M."/>
            <person name="Yoshida Y."/>
            <person name="Ohtoshi R."/>
            <person name="Malay A.D."/>
            <person name="Moran D.A.P."/>
            <person name="Tomita M."/>
            <person name="Numata K."/>
            <person name="Arakawa K."/>
        </authorList>
    </citation>
    <scope>NUCLEOTIDE SEQUENCE</scope>
</reference>
<proteinExistence type="predicted"/>
<protein>
    <submittedName>
        <fullName evidence="1">Uncharacterized protein</fullName>
    </submittedName>
</protein>
<organism evidence="1 2">
    <name type="scientific">Nephila pilipes</name>
    <name type="common">Giant wood spider</name>
    <name type="synonym">Nephila maculata</name>
    <dbReference type="NCBI Taxonomy" id="299642"/>
    <lineage>
        <taxon>Eukaryota</taxon>
        <taxon>Metazoa</taxon>
        <taxon>Ecdysozoa</taxon>
        <taxon>Arthropoda</taxon>
        <taxon>Chelicerata</taxon>
        <taxon>Arachnida</taxon>
        <taxon>Araneae</taxon>
        <taxon>Araneomorphae</taxon>
        <taxon>Entelegynae</taxon>
        <taxon>Araneoidea</taxon>
        <taxon>Nephilidae</taxon>
        <taxon>Nephila</taxon>
    </lineage>
</organism>
<evidence type="ECO:0000313" key="2">
    <source>
        <dbReference type="Proteomes" id="UP000887013"/>
    </source>
</evidence>
<dbReference type="AlphaFoldDB" id="A0A8X6R3I8"/>
<evidence type="ECO:0000313" key="1">
    <source>
        <dbReference type="EMBL" id="GFU45233.1"/>
    </source>
</evidence>
<accession>A0A8X6R3I8</accession>
<dbReference type="Proteomes" id="UP000887013">
    <property type="component" value="Unassembled WGS sequence"/>
</dbReference>